<dbReference type="EMBL" id="SJPE01000022">
    <property type="protein sequence ID" value="TBX64803.1"/>
    <property type="molecule type" value="Genomic_DNA"/>
</dbReference>
<name>A0A4Q9YU53_9FLAO</name>
<feature type="region of interest" description="Disordered" evidence="1">
    <location>
        <begin position="1"/>
        <end position="20"/>
    </location>
</feature>
<evidence type="ECO:0000256" key="1">
    <source>
        <dbReference type="SAM" id="MobiDB-lite"/>
    </source>
</evidence>
<feature type="region of interest" description="Disordered" evidence="1">
    <location>
        <begin position="80"/>
        <end position="101"/>
    </location>
</feature>
<dbReference type="AlphaFoldDB" id="A0A4Q9YU53"/>
<gene>
    <name evidence="2" type="ORF">EZL74_12700</name>
</gene>
<dbReference type="Proteomes" id="UP000293300">
    <property type="component" value="Unassembled WGS sequence"/>
</dbReference>
<evidence type="ECO:0000313" key="3">
    <source>
        <dbReference type="Proteomes" id="UP000293300"/>
    </source>
</evidence>
<keyword evidence="3" id="KW-1185">Reference proteome</keyword>
<proteinExistence type="predicted"/>
<reference evidence="2 3" key="1">
    <citation type="submission" date="2019-02" db="EMBL/GenBank/DDBJ databases">
        <title>Flavobacterium sp. RD-2-33 isolated from forest soil.</title>
        <authorList>
            <person name="Chaudhary D.K."/>
        </authorList>
    </citation>
    <scope>NUCLEOTIDE SEQUENCE [LARGE SCALE GENOMIC DNA]</scope>
    <source>
        <strain evidence="2 3">RD-2-33</strain>
    </source>
</reference>
<organism evidence="2 3">
    <name type="scientific">Flavobacterium silvisoli</name>
    <dbReference type="NCBI Taxonomy" id="2529433"/>
    <lineage>
        <taxon>Bacteria</taxon>
        <taxon>Pseudomonadati</taxon>
        <taxon>Bacteroidota</taxon>
        <taxon>Flavobacteriia</taxon>
        <taxon>Flavobacteriales</taxon>
        <taxon>Flavobacteriaceae</taxon>
        <taxon>Flavobacterium</taxon>
    </lineage>
</organism>
<evidence type="ECO:0000313" key="2">
    <source>
        <dbReference type="EMBL" id="TBX64803.1"/>
    </source>
</evidence>
<protein>
    <submittedName>
        <fullName evidence="2">Uncharacterized protein</fullName>
    </submittedName>
</protein>
<accession>A0A4Q9YU53</accession>
<comment type="caution">
    <text evidence="2">The sequence shown here is derived from an EMBL/GenBank/DDBJ whole genome shotgun (WGS) entry which is preliminary data.</text>
</comment>
<sequence length="101" mass="10769">MTNNTTALAGKTPPTGSKSWPQFPAAIIALLMSKTLEAVVAFCIKPVQALAGQFTDNVLVLRGFGPTLNRTISLNPSSLEGEVAEQASTKMDSISKHWEKP</sequence>